<name>A0A2P4X3I0_9STRA</name>
<keyword evidence="2" id="KW-1185">Reference proteome</keyword>
<organism evidence="1 2">
    <name type="scientific">Phytophthora palmivora</name>
    <dbReference type="NCBI Taxonomy" id="4796"/>
    <lineage>
        <taxon>Eukaryota</taxon>
        <taxon>Sar</taxon>
        <taxon>Stramenopiles</taxon>
        <taxon>Oomycota</taxon>
        <taxon>Peronosporomycetes</taxon>
        <taxon>Peronosporales</taxon>
        <taxon>Peronosporaceae</taxon>
        <taxon>Phytophthora</taxon>
    </lineage>
</organism>
<gene>
    <name evidence="1" type="ORF">PHPALM_31070</name>
</gene>
<dbReference type="EMBL" id="NCKW01016936">
    <property type="protein sequence ID" value="POM60112.1"/>
    <property type="molecule type" value="Genomic_DNA"/>
</dbReference>
<comment type="caution">
    <text evidence="1">The sequence shown here is derived from an EMBL/GenBank/DDBJ whole genome shotgun (WGS) entry which is preliminary data.</text>
</comment>
<reference evidence="1 2" key="1">
    <citation type="journal article" date="2017" name="Genome Biol. Evol.">
        <title>Phytophthora megakarya and P. palmivora, closely related causal agents of cacao black pod rot, underwent increases in genome sizes and gene numbers by different mechanisms.</title>
        <authorList>
            <person name="Ali S.S."/>
            <person name="Shao J."/>
            <person name="Lary D.J."/>
            <person name="Kronmiller B."/>
            <person name="Shen D."/>
            <person name="Strem M.D."/>
            <person name="Amoako-Attah I."/>
            <person name="Akrofi A.Y."/>
            <person name="Begoude B.A."/>
            <person name="Ten Hoopen G.M."/>
            <person name="Coulibaly K."/>
            <person name="Kebe B.I."/>
            <person name="Melnick R.L."/>
            <person name="Guiltinan M.J."/>
            <person name="Tyler B.M."/>
            <person name="Meinhardt L.W."/>
            <person name="Bailey B.A."/>
        </authorList>
    </citation>
    <scope>NUCLEOTIDE SEQUENCE [LARGE SCALE GENOMIC DNA]</scope>
    <source>
        <strain evidence="2">sbr112.9</strain>
    </source>
</reference>
<dbReference type="OrthoDB" id="108879at2759"/>
<proteinExistence type="predicted"/>
<evidence type="ECO:0000313" key="1">
    <source>
        <dbReference type="EMBL" id="POM60112.1"/>
    </source>
</evidence>
<dbReference type="AlphaFoldDB" id="A0A2P4X3I0"/>
<evidence type="ECO:0000313" key="2">
    <source>
        <dbReference type="Proteomes" id="UP000237271"/>
    </source>
</evidence>
<protein>
    <submittedName>
        <fullName evidence="1">Phage tail protein</fullName>
    </submittedName>
</protein>
<dbReference type="Proteomes" id="UP000237271">
    <property type="component" value="Unassembled WGS sequence"/>
</dbReference>
<sequence>MLNALKKRHHHACRMYVGDLKREYMTHHIRHTSLILGDSACYKMPLMEEEKKNNFLQSLGPD</sequence>
<accession>A0A2P4X3I0</accession>